<dbReference type="GO" id="GO:0008168">
    <property type="term" value="F:methyltransferase activity"/>
    <property type="evidence" value="ECO:0007669"/>
    <property type="project" value="UniProtKB-UniRule"/>
</dbReference>
<protein>
    <recommendedName>
        <fullName evidence="6">S-adenosyl-L-methionine-dependent methyltransferase</fullName>
        <ecNumber evidence="6">2.1.1.-</ecNumber>
    </recommendedName>
</protein>
<evidence type="ECO:0000256" key="5">
    <source>
        <dbReference type="ARBA" id="ARBA00022691"/>
    </source>
</evidence>
<reference evidence="7 8" key="1">
    <citation type="submission" date="2016-10" db="EMBL/GenBank/DDBJ databases">
        <title>Genome sequence of Mycobacterium talmonii.</title>
        <authorList>
            <person name="Greninger A.L."/>
            <person name="Elliott B."/>
            <person name="Vasireddy S."/>
            <person name="Vasireddy R."/>
        </authorList>
    </citation>
    <scope>NUCLEOTIDE SEQUENCE [LARGE SCALE GENOMIC DNA]</scope>
    <source>
        <strain evidence="8">NE-TNMC-100812</strain>
    </source>
</reference>
<gene>
    <name evidence="7" type="ORF">BKN37_11585</name>
</gene>
<evidence type="ECO:0000256" key="4">
    <source>
        <dbReference type="ARBA" id="ARBA00022679"/>
    </source>
</evidence>
<dbReference type="Pfam" id="PF04072">
    <property type="entry name" value="LCM"/>
    <property type="match status" value="1"/>
</dbReference>
<dbReference type="Proteomes" id="UP000179734">
    <property type="component" value="Unassembled WGS sequence"/>
</dbReference>
<dbReference type="InterPro" id="IPR029063">
    <property type="entry name" value="SAM-dependent_MTases_sf"/>
</dbReference>
<comment type="caution">
    <text evidence="7">The sequence shown here is derived from an EMBL/GenBank/DDBJ whole genome shotgun (WGS) entry which is preliminary data.</text>
</comment>
<keyword evidence="4" id="KW-0808">Transferase</keyword>
<evidence type="ECO:0000256" key="6">
    <source>
        <dbReference type="RuleBase" id="RU362030"/>
    </source>
</evidence>
<dbReference type="SUPFAM" id="SSF53335">
    <property type="entry name" value="S-adenosyl-L-methionine-dependent methyltransferases"/>
    <property type="match status" value="1"/>
</dbReference>
<comment type="similarity">
    <text evidence="2 6">Belongs to the UPF0677 family.</text>
</comment>
<name>A0A1S1NJV2_9MYCO</name>
<dbReference type="EC" id="2.1.1.-" evidence="6"/>
<dbReference type="PANTHER" id="PTHR43619">
    <property type="entry name" value="S-ADENOSYL-L-METHIONINE-DEPENDENT METHYLTRANSFERASE YKTD-RELATED"/>
    <property type="match status" value="1"/>
</dbReference>
<organism evidence="7 8">
    <name type="scientific">Mycobacterium talmoniae</name>
    <dbReference type="NCBI Taxonomy" id="1858794"/>
    <lineage>
        <taxon>Bacteria</taxon>
        <taxon>Bacillati</taxon>
        <taxon>Actinomycetota</taxon>
        <taxon>Actinomycetes</taxon>
        <taxon>Mycobacteriales</taxon>
        <taxon>Mycobacteriaceae</taxon>
        <taxon>Mycobacterium</taxon>
    </lineage>
</organism>
<sequence>MSNQLAAGFGATAMMVAAARVNATASGLVNDPFAEPLFRAAGGSRDVEPADSGPDGTTDLFAVGTKFFDDFLGDAGRSGIRQVVILASGLDTRAYRLWWPGGTTVYELDKPRAIEFKTQTMRGLGATPTAHRRAVGVDLGHDWPAALRQAGFDAAEPTVWIAEGLLGTLTPPVQDRLLAGVTALCAPVSRVGAYCEGCDAERDRQADGWATVTTQAADLFAAGG</sequence>
<dbReference type="Gene3D" id="3.40.50.150">
    <property type="entry name" value="Vaccinia Virus protein VP39"/>
    <property type="match status" value="1"/>
</dbReference>
<evidence type="ECO:0000256" key="2">
    <source>
        <dbReference type="ARBA" id="ARBA00008138"/>
    </source>
</evidence>
<evidence type="ECO:0000313" key="7">
    <source>
        <dbReference type="EMBL" id="OHV04131.1"/>
    </source>
</evidence>
<evidence type="ECO:0000256" key="1">
    <source>
        <dbReference type="ARBA" id="ARBA00003907"/>
    </source>
</evidence>
<keyword evidence="8" id="KW-1185">Reference proteome</keyword>
<dbReference type="EMBL" id="MLQM01000050">
    <property type="protein sequence ID" value="OHV04131.1"/>
    <property type="molecule type" value="Genomic_DNA"/>
</dbReference>
<keyword evidence="3 6" id="KW-0489">Methyltransferase</keyword>
<comment type="function">
    <text evidence="1 6">Exhibits S-adenosyl-L-methionine-dependent methyltransferase activity.</text>
</comment>
<dbReference type="NCBIfam" id="TIGR00027">
    <property type="entry name" value="mthyl_TIGR00027"/>
    <property type="match status" value="1"/>
</dbReference>
<evidence type="ECO:0000313" key="8">
    <source>
        <dbReference type="Proteomes" id="UP000179734"/>
    </source>
</evidence>
<dbReference type="InterPro" id="IPR011610">
    <property type="entry name" value="SAM_mthyl_Trfase_ML2640-like"/>
</dbReference>
<dbReference type="GO" id="GO:0032259">
    <property type="term" value="P:methylation"/>
    <property type="evidence" value="ECO:0007669"/>
    <property type="project" value="UniProtKB-KW"/>
</dbReference>
<keyword evidence="5 6" id="KW-0949">S-adenosyl-L-methionine</keyword>
<proteinExistence type="inferred from homology"/>
<accession>A0A1S1NJV2</accession>
<dbReference type="AlphaFoldDB" id="A0A1S1NJV2"/>
<dbReference type="InterPro" id="IPR007213">
    <property type="entry name" value="Ppm1/Ppm2/Tcmp"/>
</dbReference>
<evidence type="ECO:0000256" key="3">
    <source>
        <dbReference type="ARBA" id="ARBA00022603"/>
    </source>
</evidence>
<dbReference type="PANTHER" id="PTHR43619:SF2">
    <property type="entry name" value="S-ADENOSYL-L-METHIONINE-DEPENDENT METHYLTRANSFERASES SUPERFAMILY PROTEIN"/>
    <property type="match status" value="1"/>
</dbReference>